<dbReference type="Pfam" id="PF08616">
    <property type="entry name" value="SPA"/>
    <property type="match status" value="1"/>
</dbReference>
<evidence type="ECO:0000256" key="1">
    <source>
        <dbReference type="ARBA" id="ARBA00004603"/>
    </source>
</evidence>
<evidence type="ECO:0000256" key="4">
    <source>
        <dbReference type="ARBA" id="ARBA00022753"/>
    </source>
</evidence>
<dbReference type="GO" id="GO:0031267">
    <property type="term" value="F:small GTPase binding"/>
    <property type="evidence" value="ECO:0007669"/>
    <property type="project" value="TreeGrafter"/>
</dbReference>
<comment type="subcellular location">
    <subcellularLocation>
        <location evidence="1">Late endosome</location>
    </subcellularLocation>
</comment>
<gene>
    <name evidence="5" type="ORF">OFUS_LOCUS10799</name>
</gene>
<dbReference type="InterPro" id="IPR037516">
    <property type="entry name" value="Tripartite_DENN"/>
</dbReference>
<dbReference type="AlphaFoldDB" id="A0A8J1T576"/>
<organism evidence="5 6">
    <name type="scientific">Owenia fusiformis</name>
    <name type="common">Polychaete worm</name>
    <dbReference type="NCBI Taxonomy" id="6347"/>
    <lineage>
        <taxon>Eukaryota</taxon>
        <taxon>Metazoa</taxon>
        <taxon>Spiralia</taxon>
        <taxon>Lophotrochozoa</taxon>
        <taxon>Annelida</taxon>
        <taxon>Polychaeta</taxon>
        <taxon>Sedentaria</taxon>
        <taxon>Canalipalpata</taxon>
        <taxon>Sabellida</taxon>
        <taxon>Oweniida</taxon>
        <taxon>Oweniidae</taxon>
        <taxon>Owenia</taxon>
    </lineage>
</organism>
<dbReference type="PANTHER" id="PTHR28544:SF1">
    <property type="entry name" value="DENN DOMAIN-CONTAINING PROTEIN 10-RELATED"/>
    <property type="match status" value="1"/>
</dbReference>
<dbReference type="GO" id="GO:0015031">
    <property type="term" value="P:protein transport"/>
    <property type="evidence" value="ECO:0007669"/>
    <property type="project" value="TreeGrafter"/>
</dbReference>
<reference evidence="5" key="1">
    <citation type="submission" date="2022-03" db="EMBL/GenBank/DDBJ databases">
        <authorList>
            <person name="Martin C."/>
        </authorList>
    </citation>
    <scope>NUCLEOTIDE SEQUENCE</scope>
</reference>
<dbReference type="OrthoDB" id="66409at2759"/>
<evidence type="ECO:0000313" key="5">
    <source>
        <dbReference type="EMBL" id="CAH1784640.1"/>
    </source>
</evidence>
<dbReference type="GO" id="GO:0005085">
    <property type="term" value="F:guanyl-nucleotide exchange factor activity"/>
    <property type="evidence" value="ECO:0007669"/>
    <property type="project" value="UniProtKB-KW"/>
</dbReference>
<evidence type="ECO:0000256" key="3">
    <source>
        <dbReference type="ARBA" id="ARBA00022658"/>
    </source>
</evidence>
<dbReference type="PANTHER" id="PTHR28544">
    <property type="entry name" value="PROTEIN FAM45A-RELATED"/>
    <property type="match status" value="1"/>
</dbReference>
<keyword evidence="4" id="KW-0967">Endosome</keyword>
<dbReference type="PROSITE" id="PS50211">
    <property type="entry name" value="DENN"/>
    <property type="match status" value="1"/>
</dbReference>
<dbReference type="GO" id="GO:0005770">
    <property type="term" value="C:late endosome"/>
    <property type="evidence" value="ECO:0007669"/>
    <property type="project" value="UniProtKB-SubCell"/>
</dbReference>
<accession>A0A8J1T576</accession>
<feature type="non-terminal residue" evidence="5">
    <location>
        <position position="1"/>
    </location>
</feature>
<comment type="caution">
    <text evidence="5">The sequence shown here is derived from an EMBL/GenBank/DDBJ whole genome shotgun (WGS) entry which is preliminary data.</text>
</comment>
<dbReference type="InterPro" id="IPR042431">
    <property type="entry name" value="FAM45"/>
</dbReference>
<keyword evidence="3" id="KW-0344">Guanine-nucleotide releasing factor</keyword>
<evidence type="ECO:0000313" key="6">
    <source>
        <dbReference type="Proteomes" id="UP000749559"/>
    </source>
</evidence>
<evidence type="ECO:0000256" key="2">
    <source>
        <dbReference type="ARBA" id="ARBA00008641"/>
    </source>
</evidence>
<sequence length="352" mass="40490">KMAAICELLSAGIIEKDHQGDVLWTWSYPTVSSEQRELLSRKCCLNQKNADLTQFVFGHWKKTWFYIYTAEMKESDRLPKIHSFSLVLTTKDYNPEKYETLSRILCKQFARNGNPAHLLECYLSVVTRGLCNNEENGTFIVKEFDARQAYANVEIKSIIQSLGMEAILVYTALMLKKRVIVYHPKVDELLRFTRTLPCLVWHRQNWDILYPYVHLDDEELKSFESQRHYVVGCTDAAIETRTDLYDIFIAVPTHEVTVAPNAKDSLAMSKLHKDVAVTMVNSAANEELSDQQVIKEIAKKTKELLNNLKTLATPNEEGVGYITLEALRERKMQPATEHFLYNLAMCEGLVQL</sequence>
<comment type="similarity">
    <text evidence="2">Belongs to the DENND10 family.</text>
</comment>
<dbReference type="GO" id="GO:2000641">
    <property type="term" value="P:regulation of early endosome to late endosome transport"/>
    <property type="evidence" value="ECO:0007669"/>
    <property type="project" value="TreeGrafter"/>
</dbReference>
<name>A0A8J1T576_OWEFU</name>
<dbReference type="EMBL" id="CAIIXF020000005">
    <property type="protein sequence ID" value="CAH1784640.1"/>
    <property type="molecule type" value="Genomic_DNA"/>
</dbReference>
<proteinExistence type="inferred from homology"/>
<protein>
    <submittedName>
        <fullName evidence="5">Uncharacterized protein</fullName>
    </submittedName>
</protein>
<keyword evidence="6" id="KW-1185">Reference proteome</keyword>
<dbReference type="Proteomes" id="UP000749559">
    <property type="component" value="Unassembled WGS sequence"/>
</dbReference>